<organism evidence="3 4">
    <name type="scientific">Trachipleistophora hominis</name>
    <name type="common">Microsporidian parasite</name>
    <dbReference type="NCBI Taxonomy" id="72359"/>
    <lineage>
        <taxon>Eukaryota</taxon>
        <taxon>Fungi</taxon>
        <taxon>Fungi incertae sedis</taxon>
        <taxon>Microsporidia</taxon>
        <taxon>Pleistophoridae</taxon>
        <taxon>Trachipleistophora</taxon>
    </lineage>
</organism>
<feature type="transmembrane region" description="Helical" evidence="2">
    <location>
        <begin position="687"/>
        <end position="705"/>
    </location>
</feature>
<feature type="transmembrane region" description="Helical" evidence="2">
    <location>
        <begin position="803"/>
        <end position="822"/>
    </location>
</feature>
<sequence length="825" mass="92776">MRKYFFNSLAIVRIQIIGALFFIGKVYFFIGALNAVLVTVLVGMISAISSVMVIQVREYVCGGRTSADTECMCEAGRVKSGSARQLNTIFGADGQCKADDGNCNESIEDEILKENEIMHKRPYGDEHRKMRKINDAEHTLHNKNKNDAANTNYAMHKKRLCGMKEKKKCVEEARHCEEQLCRECVKTSEVKLEGGCVEGQNNNKTRNKAVIKSVNKTNTTKGVGNTTCAKRVGNCMNALPCNKTAAKLKKHDDNLFMHEQRANKSKIVQEHKFNIDNTNKNACIAATRCSSQQSMRMIVSNPIDTSVPKTCQETDKRINHAMHEINNHERIKGGIKGYASYGSLTDGTEEQTLVCRVGESPTNKIGVDRKLAVNNTSNKISAGSIVNTGRGNSIVGQKKSKDGKHEISSTVRHDKGVDKGNVGVKGVNKKKVENIVHKQKSNYKNDLKSGLVNTRPKGERKLNYRNDLKNGLVNTRPKGEHKLNYRNDLKKETRSMNALNKHKRTKNEQSSGKKKSKSNVRDETTSTTESIVMIPKNKKIKEMVIEEGITYDALIRQVLGNKSCIFFFLCNLVLDLITLVINLKVSYNFLEDVLKFDAKLILGIIFFSTFLTFEKGHFIVGVGEAIMIVIFITASVVEHFYHCTRVYASTSTTRDALSLFYALHNTAFLIWSFYTQPFALNHKKRQIILFNALTCCTLTVLGIIRHLTFLKTSNHFITIPYMNDVLRLLIVVLQLLTFSKLINKMCKKRASRIFIFVAVFLCSLFVDDFFYLKALFFFFGSACMFVLPFVMHVKCYGVGWNSLMGGVGMMGIVYGAVMVFKIKGT</sequence>
<dbReference type="EMBL" id="JH994066">
    <property type="protein sequence ID" value="ELQ74165.1"/>
    <property type="molecule type" value="Genomic_DNA"/>
</dbReference>
<feature type="transmembrane region" description="Helical" evidence="2">
    <location>
        <begin position="12"/>
        <end position="30"/>
    </location>
</feature>
<accession>L7JSB5</accession>
<keyword evidence="2" id="KW-0812">Transmembrane</keyword>
<feature type="transmembrane region" description="Helical" evidence="2">
    <location>
        <begin position="772"/>
        <end position="791"/>
    </location>
</feature>
<dbReference type="OrthoDB" id="10516735at2759"/>
<feature type="transmembrane region" description="Helical" evidence="2">
    <location>
        <begin position="593"/>
        <end position="611"/>
    </location>
</feature>
<feature type="compositionally biased region" description="Polar residues" evidence="1">
    <location>
        <begin position="382"/>
        <end position="395"/>
    </location>
</feature>
<evidence type="ECO:0000313" key="3">
    <source>
        <dbReference type="EMBL" id="ELQ74165.1"/>
    </source>
</evidence>
<feature type="region of interest" description="Disordered" evidence="1">
    <location>
        <begin position="437"/>
        <end position="528"/>
    </location>
</feature>
<feature type="transmembrane region" description="Helical" evidence="2">
    <location>
        <begin position="750"/>
        <end position="766"/>
    </location>
</feature>
<keyword evidence="4" id="KW-1185">Reference proteome</keyword>
<feature type="transmembrane region" description="Helical" evidence="2">
    <location>
        <begin position="725"/>
        <end position="743"/>
    </location>
</feature>
<feature type="compositionally biased region" description="Basic and acidic residues" evidence="1">
    <location>
        <begin position="456"/>
        <end position="468"/>
    </location>
</feature>
<gene>
    <name evidence="3" type="ORF">THOM_2903</name>
</gene>
<dbReference type="AlphaFoldDB" id="L7JSB5"/>
<feature type="compositionally biased region" description="Basic and acidic residues" evidence="1">
    <location>
        <begin position="399"/>
        <end position="418"/>
    </location>
</feature>
<dbReference type="Proteomes" id="UP000011185">
    <property type="component" value="Unassembled WGS sequence"/>
</dbReference>
<dbReference type="HOGENOM" id="CLU_348579_0_0_1"/>
<evidence type="ECO:0000256" key="1">
    <source>
        <dbReference type="SAM" id="MobiDB-lite"/>
    </source>
</evidence>
<keyword evidence="2" id="KW-0472">Membrane</keyword>
<feature type="transmembrane region" description="Helical" evidence="2">
    <location>
        <begin position="618"/>
        <end position="637"/>
    </location>
</feature>
<dbReference type="OMA" id="HAMHEIN"/>
<evidence type="ECO:0000256" key="2">
    <source>
        <dbReference type="SAM" id="Phobius"/>
    </source>
</evidence>
<feature type="transmembrane region" description="Helical" evidence="2">
    <location>
        <begin position="36"/>
        <end position="54"/>
    </location>
</feature>
<name>L7JSB5_TRAHO</name>
<protein>
    <submittedName>
        <fullName evidence="3">Putative transporter</fullName>
    </submittedName>
</protein>
<keyword evidence="2" id="KW-1133">Transmembrane helix</keyword>
<reference evidence="3 4" key="1">
    <citation type="journal article" date="2012" name="PLoS Pathog.">
        <title>The genome of the obligate intracellular parasite Trachipleistophora hominis: new insights into microsporidian genome dynamics and reductive evolution.</title>
        <authorList>
            <person name="Heinz E."/>
            <person name="Williams T.A."/>
            <person name="Nakjang S."/>
            <person name="Noel C.J."/>
            <person name="Swan D.C."/>
            <person name="Goldberg A.V."/>
            <person name="Harris S.R."/>
            <person name="Weinmaier T."/>
            <person name="Markert S."/>
            <person name="Becher D."/>
            <person name="Bernhardt J."/>
            <person name="Dagan T."/>
            <person name="Hacker C."/>
            <person name="Lucocq J.M."/>
            <person name="Schweder T."/>
            <person name="Rattei T."/>
            <person name="Hall N."/>
            <person name="Hirt R.P."/>
            <person name="Embley T.M."/>
        </authorList>
    </citation>
    <scope>NUCLEOTIDE SEQUENCE [LARGE SCALE GENOMIC DNA]</scope>
</reference>
<feature type="compositionally biased region" description="Basic and acidic residues" evidence="1">
    <location>
        <begin position="477"/>
        <end position="494"/>
    </location>
</feature>
<feature type="transmembrane region" description="Helical" evidence="2">
    <location>
        <begin position="564"/>
        <end position="581"/>
    </location>
</feature>
<proteinExistence type="predicted"/>
<evidence type="ECO:0000313" key="4">
    <source>
        <dbReference type="Proteomes" id="UP000011185"/>
    </source>
</evidence>
<dbReference type="InParanoid" id="L7JSB5"/>
<feature type="transmembrane region" description="Helical" evidence="2">
    <location>
        <begin position="657"/>
        <end position="675"/>
    </location>
</feature>
<feature type="region of interest" description="Disordered" evidence="1">
    <location>
        <begin position="382"/>
        <end position="423"/>
    </location>
</feature>
<dbReference type="VEuPathDB" id="MicrosporidiaDB:THOM_2903"/>